<protein>
    <recommendedName>
        <fullName evidence="14">Bifunctional lysine-specific demethylase and histidyl-hydroxylase</fullName>
        <ecNumber evidence="14">1.14.11.27</ecNumber>
    </recommendedName>
</protein>
<evidence type="ECO:0000256" key="3">
    <source>
        <dbReference type="ARBA" id="ARBA00022491"/>
    </source>
</evidence>
<evidence type="ECO:0000256" key="5">
    <source>
        <dbReference type="ARBA" id="ARBA00022853"/>
    </source>
</evidence>
<feature type="region of interest" description="Disordered" evidence="15">
    <location>
        <begin position="35"/>
        <end position="59"/>
    </location>
</feature>
<evidence type="ECO:0000256" key="6">
    <source>
        <dbReference type="ARBA" id="ARBA00022964"/>
    </source>
</evidence>
<keyword evidence="9 14" id="KW-0805">Transcription regulation</keyword>
<dbReference type="GO" id="GO:0140680">
    <property type="term" value="F:histone H3K36me/H3K36me2 demethylase activity"/>
    <property type="evidence" value="ECO:0007669"/>
    <property type="project" value="UniProtKB-EC"/>
</dbReference>
<dbReference type="FunFam" id="2.60.120.650:FF:000013">
    <property type="entry name" value="Ribosomal oxygenase 1"/>
    <property type="match status" value="1"/>
</dbReference>
<accession>A0ABD2MKE0</accession>
<dbReference type="Pfam" id="PF08007">
    <property type="entry name" value="JmjC_2"/>
    <property type="match status" value="1"/>
</dbReference>
<feature type="compositionally biased region" description="Polar residues" evidence="15">
    <location>
        <begin position="589"/>
        <end position="608"/>
    </location>
</feature>
<dbReference type="InterPro" id="IPR039994">
    <property type="entry name" value="NO66-like"/>
</dbReference>
<dbReference type="Pfam" id="PF21233">
    <property type="entry name" value="WHD_RIOX1"/>
    <property type="match status" value="1"/>
</dbReference>
<feature type="compositionally biased region" description="Polar residues" evidence="15">
    <location>
        <begin position="45"/>
        <end position="59"/>
    </location>
</feature>
<feature type="domain" description="JmjC" evidence="16">
    <location>
        <begin position="254"/>
        <end position="398"/>
    </location>
</feature>
<evidence type="ECO:0000256" key="15">
    <source>
        <dbReference type="SAM" id="MobiDB-lite"/>
    </source>
</evidence>
<keyword evidence="6 14" id="KW-0223">Dioxygenase</keyword>
<comment type="function">
    <text evidence="12">Oxygenase that can act as both a histone lysine demethylase and a ribosomal histidine hydroxylase. Specifically demethylates 'Lys-4' (H3K4me) and 'Lys-36' (H3K36me) of histone H3, thereby playing a central role in histone code.</text>
</comment>
<feature type="region of interest" description="Disordered" evidence="15">
    <location>
        <begin position="89"/>
        <end position="108"/>
    </location>
</feature>
<evidence type="ECO:0000256" key="11">
    <source>
        <dbReference type="ARBA" id="ARBA00023242"/>
    </source>
</evidence>
<evidence type="ECO:0000256" key="14">
    <source>
        <dbReference type="RuleBase" id="RU366061"/>
    </source>
</evidence>
<evidence type="ECO:0000256" key="9">
    <source>
        <dbReference type="ARBA" id="ARBA00023015"/>
    </source>
</evidence>
<feature type="region of interest" description="Disordered" evidence="15">
    <location>
        <begin position="121"/>
        <end position="153"/>
    </location>
</feature>
<evidence type="ECO:0000256" key="12">
    <source>
        <dbReference type="ARBA" id="ARBA00025670"/>
    </source>
</evidence>
<feature type="compositionally biased region" description="Basic residues" evidence="15">
    <location>
        <begin position="98"/>
        <end position="108"/>
    </location>
</feature>
<reference evidence="17 18" key="1">
    <citation type="journal article" date="2021" name="BMC Biol.">
        <title>Horizontally acquired antibacterial genes associated with adaptive radiation of ladybird beetles.</title>
        <authorList>
            <person name="Li H.S."/>
            <person name="Tang X.F."/>
            <person name="Huang Y.H."/>
            <person name="Xu Z.Y."/>
            <person name="Chen M.L."/>
            <person name="Du X.Y."/>
            <person name="Qiu B.Y."/>
            <person name="Chen P.T."/>
            <person name="Zhang W."/>
            <person name="Slipinski A."/>
            <person name="Escalona H.E."/>
            <person name="Waterhouse R.M."/>
            <person name="Zwick A."/>
            <person name="Pang H."/>
        </authorList>
    </citation>
    <scope>NUCLEOTIDE SEQUENCE [LARGE SCALE GENOMIC DNA]</scope>
    <source>
        <strain evidence="17">SYSU2018</strain>
    </source>
</reference>
<sequence>MKVPQPVSAFTMYKNAYTKMNASEIQTNRKKKLKAKARSDKKITNKQNKSSGKGLNSTKVFLGMKNGNIELIDKLGKLDNAEVNRVRSPKKKTEYKVRPKRQKKRASAKKIGGFTLGLSMNNEEKSNNLSRQMAGRVNSRSSNSGGGNGDSSIFGTDPIMKGYHLFEWMISPMNPKNFFDNHWELEVLHVPRKNKKYYSHLLTSRNLDQIFRENSLYYTRNVDVVIYENGEKQVLNPEGKANPSALWDFYSNGCSVRILNPQTYNKKVHLLVSTLQEYFGSMVGVNVYLTPPGSQGFAPHFDDIEAFVIQVEGRKHWKLYHPKEEDILTRHSSKNFTHEEIGDPFLEVSLEAGSLLYFPRGVIHEGRTDAESHSLHLTVSLYQNNAYVDLLEKVLPDALAKAAKQDINFRKGLPLHFLRKDDAKQIVRNQVSALIEKLKDYLDVDVGIAQLGRRLVYDSMPPVLSAEEIACSSKQDGDLLDDGVVFNKVEFDLSTKVRLTRYHCIQIVNDEEMKPKLYYSTENSNIYHGEEEQWLDLDPCMISAIESLQSSYPAYISIDSLPIEDVEIKVQFVYDLWEKGIVITKEPLGSSSDSNKSLENVSDNSDSE</sequence>
<keyword evidence="18" id="KW-1185">Reference proteome</keyword>
<evidence type="ECO:0000256" key="10">
    <source>
        <dbReference type="ARBA" id="ARBA00023163"/>
    </source>
</evidence>
<dbReference type="SUPFAM" id="SSF51197">
    <property type="entry name" value="Clavaminate synthase-like"/>
    <property type="match status" value="1"/>
</dbReference>
<dbReference type="EMBL" id="JABFTP020000001">
    <property type="protein sequence ID" value="KAL3266727.1"/>
    <property type="molecule type" value="Genomic_DNA"/>
</dbReference>
<comment type="catalytic activity">
    <reaction evidence="13 14">
        <text>N(6),N(6)-dimethyl-L-lysyl(36)-[histone H3] + 2 2-oxoglutarate + 2 O2 = L-lysyl(36)-[histone H3] + 2 formaldehyde + 2 succinate + 2 CO2</text>
        <dbReference type="Rhea" id="RHEA:42032"/>
        <dbReference type="Rhea" id="RHEA-COMP:9785"/>
        <dbReference type="Rhea" id="RHEA-COMP:9787"/>
        <dbReference type="ChEBI" id="CHEBI:15379"/>
        <dbReference type="ChEBI" id="CHEBI:16526"/>
        <dbReference type="ChEBI" id="CHEBI:16810"/>
        <dbReference type="ChEBI" id="CHEBI:16842"/>
        <dbReference type="ChEBI" id="CHEBI:29969"/>
        <dbReference type="ChEBI" id="CHEBI:30031"/>
        <dbReference type="ChEBI" id="CHEBI:61976"/>
        <dbReference type="EC" id="1.14.11.27"/>
    </reaction>
</comment>
<dbReference type="EC" id="1.14.11.27" evidence="14"/>
<feature type="region of interest" description="Disordered" evidence="15">
    <location>
        <begin position="588"/>
        <end position="608"/>
    </location>
</feature>
<evidence type="ECO:0000256" key="8">
    <source>
        <dbReference type="ARBA" id="ARBA00023004"/>
    </source>
</evidence>
<keyword evidence="5" id="KW-0156">Chromatin regulator</keyword>
<dbReference type="FunFam" id="3.90.930.40:FF:000001">
    <property type="entry name" value="ribosomal oxygenase 1 isoform X1"/>
    <property type="match status" value="1"/>
</dbReference>
<dbReference type="GO" id="GO:0005506">
    <property type="term" value="F:iron ion binding"/>
    <property type="evidence" value="ECO:0007669"/>
    <property type="project" value="UniProtKB-UniRule"/>
</dbReference>
<organism evidence="17 18">
    <name type="scientific">Cryptolaemus montrouzieri</name>
    <dbReference type="NCBI Taxonomy" id="559131"/>
    <lineage>
        <taxon>Eukaryota</taxon>
        <taxon>Metazoa</taxon>
        <taxon>Ecdysozoa</taxon>
        <taxon>Arthropoda</taxon>
        <taxon>Hexapoda</taxon>
        <taxon>Insecta</taxon>
        <taxon>Pterygota</taxon>
        <taxon>Neoptera</taxon>
        <taxon>Endopterygota</taxon>
        <taxon>Coleoptera</taxon>
        <taxon>Polyphaga</taxon>
        <taxon>Cucujiformia</taxon>
        <taxon>Coccinelloidea</taxon>
        <taxon>Coccinellidae</taxon>
        <taxon>Scymninae</taxon>
        <taxon>Scymnini</taxon>
        <taxon>Cryptolaemus</taxon>
    </lineage>
</organism>
<keyword evidence="4 14" id="KW-0479">Metal-binding</keyword>
<keyword evidence="3" id="KW-0678">Repressor</keyword>
<evidence type="ECO:0000256" key="7">
    <source>
        <dbReference type="ARBA" id="ARBA00023002"/>
    </source>
</evidence>
<dbReference type="Gene3D" id="2.60.120.650">
    <property type="entry name" value="Cupin"/>
    <property type="match status" value="1"/>
</dbReference>
<dbReference type="Gene3D" id="1.10.10.1500">
    <property type="entry name" value="JmjC domain-containing ribosomal oxygenase (ROX), dimer domain"/>
    <property type="match status" value="1"/>
</dbReference>
<comment type="similarity">
    <text evidence="2">Belongs to the ROX family. NO66 subfamily.</text>
</comment>
<evidence type="ECO:0000256" key="1">
    <source>
        <dbReference type="ARBA" id="ARBA00004123"/>
    </source>
</evidence>
<keyword evidence="11 14" id="KW-0539">Nucleus</keyword>
<dbReference type="Gene3D" id="3.90.930.40">
    <property type="match status" value="1"/>
</dbReference>
<keyword evidence="10 14" id="KW-0804">Transcription</keyword>
<proteinExistence type="inferred from homology"/>
<evidence type="ECO:0000313" key="18">
    <source>
        <dbReference type="Proteomes" id="UP001516400"/>
    </source>
</evidence>
<name>A0ABD2MKE0_9CUCU</name>
<comment type="cofactor">
    <cofactor evidence="14">
        <name>Fe(2+)</name>
        <dbReference type="ChEBI" id="CHEBI:29033"/>
    </cofactor>
    <text evidence="14">Binds 1 Fe(2+) ion per subunit.</text>
</comment>
<dbReference type="InterPro" id="IPR049043">
    <property type="entry name" value="WHD_RIOX1"/>
</dbReference>
<dbReference type="PROSITE" id="PS51184">
    <property type="entry name" value="JMJC"/>
    <property type="match status" value="1"/>
</dbReference>
<dbReference type="GO" id="GO:0005634">
    <property type="term" value="C:nucleus"/>
    <property type="evidence" value="ECO:0007669"/>
    <property type="project" value="UniProtKB-SubCell"/>
</dbReference>
<dbReference type="PANTHER" id="PTHR13096">
    <property type="entry name" value="MINA53 MYC INDUCED NUCLEAR ANTIGEN"/>
    <property type="match status" value="1"/>
</dbReference>
<dbReference type="AlphaFoldDB" id="A0ABD2MKE0"/>
<evidence type="ECO:0000259" key="16">
    <source>
        <dbReference type="PROSITE" id="PS51184"/>
    </source>
</evidence>
<evidence type="ECO:0000313" key="17">
    <source>
        <dbReference type="EMBL" id="KAL3266727.1"/>
    </source>
</evidence>
<evidence type="ECO:0000256" key="4">
    <source>
        <dbReference type="ARBA" id="ARBA00022723"/>
    </source>
</evidence>
<dbReference type="InterPro" id="IPR003347">
    <property type="entry name" value="JmjC_dom"/>
</dbReference>
<keyword evidence="8 14" id="KW-0408">Iron</keyword>
<dbReference type="Proteomes" id="UP001516400">
    <property type="component" value="Unassembled WGS sequence"/>
</dbReference>
<comment type="caution">
    <text evidence="17">The sequence shown here is derived from an EMBL/GenBank/DDBJ whole genome shotgun (WGS) entry which is preliminary data.</text>
</comment>
<gene>
    <name evidence="17" type="ORF">HHI36_010888</name>
</gene>
<keyword evidence="7 14" id="KW-0560">Oxidoreductase</keyword>
<dbReference type="PANTHER" id="PTHR13096:SF8">
    <property type="entry name" value="RIBOSOMAL OXYGENASE 1"/>
    <property type="match status" value="1"/>
</dbReference>
<comment type="subcellular location">
    <subcellularLocation>
        <location evidence="1 14">Nucleus</location>
    </subcellularLocation>
</comment>
<evidence type="ECO:0000256" key="13">
    <source>
        <dbReference type="ARBA" id="ARBA00047915"/>
    </source>
</evidence>
<evidence type="ECO:0000256" key="2">
    <source>
        <dbReference type="ARBA" id="ARBA00010309"/>
    </source>
</evidence>